<evidence type="ECO:0000313" key="4">
    <source>
        <dbReference type="EMBL" id="MQL87099.1"/>
    </source>
</evidence>
<dbReference type="Proteomes" id="UP000652761">
    <property type="component" value="Unassembled WGS sequence"/>
</dbReference>
<keyword evidence="5" id="KW-1185">Reference proteome</keyword>
<gene>
    <name evidence="4" type="ORF">Taro_019626</name>
</gene>
<feature type="compositionally biased region" description="Low complexity" evidence="1">
    <location>
        <begin position="105"/>
        <end position="115"/>
    </location>
</feature>
<name>A0A843V630_COLES</name>
<dbReference type="PANTHER" id="PTHR34200">
    <property type="entry name" value="DENTIN SIALOPHOSPHOPROTEIN-LIKE ISOFORM X1"/>
    <property type="match status" value="1"/>
</dbReference>
<feature type="compositionally biased region" description="Pro residues" evidence="1">
    <location>
        <begin position="164"/>
        <end position="175"/>
    </location>
</feature>
<evidence type="ECO:0000256" key="3">
    <source>
        <dbReference type="SAM" id="SignalP"/>
    </source>
</evidence>
<feature type="region of interest" description="Disordered" evidence="1">
    <location>
        <begin position="314"/>
        <end position="377"/>
    </location>
</feature>
<evidence type="ECO:0000256" key="2">
    <source>
        <dbReference type="SAM" id="Phobius"/>
    </source>
</evidence>
<evidence type="ECO:0000313" key="5">
    <source>
        <dbReference type="Proteomes" id="UP000652761"/>
    </source>
</evidence>
<feature type="signal peptide" evidence="3">
    <location>
        <begin position="1"/>
        <end position="21"/>
    </location>
</feature>
<keyword evidence="3" id="KW-0732">Signal</keyword>
<dbReference type="OrthoDB" id="785602at2759"/>
<sequence>MDGRLCFGVLAAFLLISVAVGVRDAAALVGHRVLRAKKDGERSEPGQVGDHGNFERSALVQGATTPPAEGNSPIPSSVPKDSAPPVTPSNSKPAADAPPNPPAVPQKDLPVSGSPSRPPPAPLNPPPSSSGSPLNKSPPSGDPPLKSPASKDRSNPSPVSGKHPAPPESKLPNPAPSGHERERPTSGEDGKDKEKKQQPGTSPNPEGSQGKGQATEWCNVPHRCHINIQVDAVEGQDIVLQTGNENCTLHMTQQSSAGSFFQQFPNYANHVTPIHGVYLASLTVIFIGGTWACCRFRKRRRVDAGVAYQQLEMGTQQQSSNALDDEGAMTNGWDNGWNDDWDEEEAAPRPPEKRESASQNGAAIKSSDKNEWEDWDD</sequence>
<accession>A0A843V630</accession>
<keyword evidence="2" id="KW-1133">Transmembrane helix</keyword>
<feature type="region of interest" description="Disordered" evidence="1">
    <location>
        <begin position="38"/>
        <end position="214"/>
    </location>
</feature>
<dbReference type="PANTHER" id="PTHR34200:SF2">
    <property type="entry name" value="TRANSMEMBRANE PROTEIN"/>
    <property type="match status" value="1"/>
</dbReference>
<feature type="compositionally biased region" description="Pro residues" evidence="1">
    <location>
        <begin position="116"/>
        <end position="128"/>
    </location>
</feature>
<dbReference type="EMBL" id="NMUH01000952">
    <property type="protein sequence ID" value="MQL87099.1"/>
    <property type="molecule type" value="Genomic_DNA"/>
</dbReference>
<proteinExistence type="predicted"/>
<feature type="compositionally biased region" description="Polar residues" evidence="1">
    <location>
        <begin position="198"/>
        <end position="207"/>
    </location>
</feature>
<feature type="chain" id="PRO_5032885621" evidence="3">
    <location>
        <begin position="22"/>
        <end position="377"/>
    </location>
</feature>
<organism evidence="4 5">
    <name type="scientific">Colocasia esculenta</name>
    <name type="common">Wild taro</name>
    <name type="synonym">Arum esculentum</name>
    <dbReference type="NCBI Taxonomy" id="4460"/>
    <lineage>
        <taxon>Eukaryota</taxon>
        <taxon>Viridiplantae</taxon>
        <taxon>Streptophyta</taxon>
        <taxon>Embryophyta</taxon>
        <taxon>Tracheophyta</taxon>
        <taxon>Spermatophyta</taxon>
        <taxon>Magnoliopsida</taxon>
        <taxon>Liliopsida</taxon>
        <taxon>Araceae</taxon>
        <taxon>Aroideae</taxon>
        <taxon>Colocasieae</taxon>
        <taxon>Colocasia</taxon>
    </lineage>
</organism>
<comment type="caution">
    <text evidence="4">The sequence shown here is derived from an EMBL/GenBank/DDBJ whole genome shotgun (WGS) entry which is preliminary data.</text>
</comment>
<protein>
    <submittedName>
        <fullName evidence="4">Uncharacterized protein</fullName>
    </submittedName>
</protein>
<feature type="compositionally biased region" description="Basic and acidic residues" evidence="1">
    <location>
        <begin position="346"/>
        <end position="356"/>
    </location>
</feature>
<feature type="compositionally biased region" description="Basic and acidic residues" evidence="1">
    <location>
        <begin position="366"/>
        <end position="377"/>
    </location>
</feature>
<keyword evidence="2" id="KW-0472">Membrane</keyword>
<dbReference type="AlphaFoldDB" id="A0A843V630"/>
<feature type="compositionally biased region" description="Low complexity" evidence="1">
    <location>
        <begin position="129"/>
        <end position="139"/>
    </location>
</feature>
<reference evidence="4" key="1">
    <citation type="submission" date="2017-07" db="EMBL/GenBank/DDBJ databases">
        <title>Taro Niue Genome Assembly and Annotation.</title>
        <authorList>
            <person name="Atibalentja N."/>
            <person name="Keating K."/>
            <person name="Fields C.J."/>
        </authorList>
    </citation>
    <scope>NUCLEOTIDE SEQUENCE</scope>
    <source>
        <strain evidence="4">Niue_2</strain>
        <tissue evidence="4">Leaf</tissue>
    </source>
</reference>
<feature type="compositionally biased region" description="Basic and acidic residues" evidence="1">
    <location>
        <begin position="178"/>
        <end position="197"/>
    </location>
</feature>
<keyword evidence="2" id="KW-0812">Transmembrane</keyword>
<evidence type="ECO:0000256" key="1">
    <source>
        <dbReference type="SAM" id="MobiDB-lite"/>
    </source>
</evidence>
<feature type="transmembrane region" description="Helical" evidence="2">
    <location>
        <begin position="276"/>
        <end position="294"/>
    </location>
</feature>